<keyword evidence="4" id="KW-0443">Lipid metabolism</keyword>
<dbReference type="GO" id="GO:0090433">
    <property type="term" value="F:palmitoyl-CoA ligase activity"/>
    <property type="evidence" value="ECO:0007669"/>
    <property type="project" value="TreeGrafter"/>
</dbReference>
<evidence type="ECO:0000256" key="6">
    <source>
        <dbReference type="ARBA" id="ARBA00024484"/>
    </source>
</evidence>
<dbReference type="Proteomes" id="UP000594260">
    <property type="component" value="Unplaced"/>
</dbReference>
<dbReference type="PANTHER" id="PTHR43272:SF83">
    <property type="entry name" value="ACYL-COA SYNTHETASE LONG-CHAIN, ISOFORM J"/>
    <property type="match status" value="1"/>
</dbReference>
<keyword evidence="10" id="KW-1185">Reference proteome</keyword>
<dbReference type="RefSeq" id="XP_022643801.1">
    <property type="nucleotide sequence ID" value="XM_022788066.1"/>
</dbReference>
<dbReference type="RefSeq" id="XP_022643798.1">
    <property type="nucleotide sequence ID" value="XM_022788063.1"/>
</dbReference>
<name>A0A7M7IY17_VARDE</name>
<feature type="domain" description="AMP-dependent synthetase/ligase" evidence="8">
    <location>
        <begin position="122"/>
        <end position="545"/>
    </location>
</feature>
<keyword evidence="5" id="KW-0067">ATP-binding</keyword>
<evidence type="ECO:0000259" key="8">
    <source>
        <dbReference type="Pfam" id="PF00501"/>
    </source>
</evidence>
<dbReference type="OMA" id="WEWLASI"/>
<evidence type="ECO:0000256" key="4">
    <source>
        <dbReference type="ARBA" id="ARBA00022832"/>
    </source>
</evidence>
<dbReference type="InterPro" id="IPR020845">
    <property type="entry name" value="AMP-binding_CS"/>
</dbReference>
<dbReference type="InterPro" id="IPR000873">
    <property type="entry name" value="AMP-dep_synth/lig_dom"/>
</dbReference>
<evidence type="ECO:0000313" key="10">
    <source>
        <dbReference type="Proteomes" id="UP000594260"/>
    </source>
</evidence>
<protein>
    <recommendedName>
        <fullName evidence="7">long-chain-fatty-acid--CoA ligase</fullName>
        <ecNumber evidence="7">6.2.1.3</ecNumber>
    </recommendedName>
</protein>
<dbReference type="Gene3D" id="3.30.300.30">
    <property type="match status" value="1"/>
</dbReference>
<dbReference type="GO" id="GO:0005524">
    <property type="term" value="F:ATP binding"/>
    <property type="evidence" value="ECO:0007669"/>
    <property type="project" value="UniProtKB-KW"/>
</dbReference>
<evidence type="ECO:0000256" key="2">
    <source>
        <dbReference type="ARBA" id="ARBA00022598"/>
    </source>
</evidence>
<dbReference type="GO" id="GO:0005811">
    <property type="term" value="C:lipid droplet"/>
    <property type="evidence" value="ECO:0007669"/>
    <property type="project" value="TreeGrafter"/>
</dbReference>
<dbReference type="AlphaFoldDB" id="A0A7M7IY17"/>
<keyword evidence="2" id="KW-0436">Ligase</keyword>
<dbReference type="GeneID" id="111243045"/>
<dbReference type="OrthoDB" id="1700726at2759"/>
<proteinExistence type="inferred from homology"/>
<accession>A0A7M7IY17</accession>
<organism evidence="9 10">
    <name type="scientific">Varroa destructor</name>
    <name type="common">Honeybee mite</name>
    <dbReference type="NCBI Taxonomy" id="109461"/>
    <lineage>
        <taxon>Eukaryota</taxon>
        <taxon>Metazoa</taxon>
        <taxon>Ecdysozoa</taxon>
        <taxon>Arthropoda</taxon>
        <taxon>Chelicerata</taxon>
        <taxon>Arachnida</taxon>
        <taxon>Acari</taxon>
        <taxon>Parasitiformes</taxon>
        <taxon>Mesostigmata</taxon>
        <taxon>Gamasina</taxon>
        <taxon>Dermanyssoidea</taxon>
        <taxon>Varroidae</taxon>
        <taxon>Varroa</taxon>
    </lineage>
</organism>
<dbReference type="Gene3D" id="3.40.50.12780">
    <property type="entry name" value="N-terminal domain of ligase-like"/>
    <property type="match status" value="1"/>
</dbReference>
<evidence type="ECO:0000256" key="3">
    <source>
        <dbReference type="ARBA" id="ARBA00022741"/>
    </source>
</evidence>
<dbReference type="Pfam" id="PF00501">
    <property type="entry name" value="AMP-binding"/>
    <property type="match status" value="1"/>
</dbReference>
<dbReference type="KEGG" id="vde:111243045"/>
<dbReference type="RefSeq" id="XP_022643800.1">
    <property type="nucleotide sequence ID" value="XM_022788065.1"/>
</dbReference>
<evidence type="ECO:0000313" key="9">
    <source>
        <dbReference type="EnsemblMetazoa" id="XP_022643802"/>
    </source>
</evidence>
<dbReference type="RefSeq" id="XP_022643802.1">
    <property type="nucleotide sequence ID" value="XM_022788067.1"/>
</dbReference>
<dbReference type="PANTHER" id="PTHR43272">
    <property type="entry name" value="LONG-CHAIN-FATTY-ACID--COA LIGASE"/>
    <property type="match status" value="1"/>
</dbReference>
<sequence>MSVGGPSTPSGSSPTASQGGSITLAHHVAIGAIKAFNYAYDVLTLPLYTIAQQPWRKWYNRTLVYSELRGPDSSGPYVRRVLRNGDIFNGAKTVDKITRNAIAAYPDKPCFGAREVFGEEMEQQADGKSFRKLILGDYKWISYREVDKQLDLIGKALMSLGVRPRQNVVILAETRMEWMLTAQACLRLNIPVVTLFATLGEDGIIHGVNETEATHLVTSLDLLPKVVKILPQMSSLTHVIYMENPIMKTKPSSPPGINLIPFSQLEVIGASADKELQGEVPGPDDTAIIMYTSGSTGVPKGVMIAQSNIVATARGFATIVPETLDDNDAYIAYLPLAHVLELAAEHLSLALGCKIGYSSPLTLTDKSTGIKSGQKGDAALLRPTIMVSVPLVLDRVRKAITEVADSKGPFSKMFFRHVVAYKNFWVRLGYRTPLIDRLVFNKVAALLGGRMRVIATGSAPLSGDTHDFVRNALDCAVVQGYGLTETAAGAAIMEVCDQSCGKVGAPLVGVAVKLADWDEAGYHALDNPPRGEIVVGGDTVAKGYYKNDALTREVFFEENGIRWFYTGDIGEMCSDGSIKIIDRKKDLVKLQYGEYVSLGKIETELKTCPIVDNICVYGSSFHTYLVALVVPNRKVLLQLAEQLGKNSEDSQENFTAMCEDVEMVREATALIIEHAREAQLIKMEIPTKVKLCHEDWLPQNGLVTAAFKIRRKQIQDFYQEAIDSLYSKRHANSKST</sequence>
<dbReference type="InterPro" id="IPR042099">
    <property type="entry name" value="ANL_N_sf"/>
</dbReference>
<comment type="similarity">
    <text evidence="1">Belongs to the ATP-dependent AMP-binding enzyme family.</text>
</comment>
<evidence type="ECO:0000256" key="7">
    <source>
        <dbReference type="ARBA" id="ARBA00026121"/>
    </source>
</evidence>
<dbReference type="RefSeq" id="XP_022643797.1">
    <property type="nucleotide sequence ID" value="XM_022788062.1"/>
</dbReference>
<dbReference type="EnsemblMetazoa" id="XM_022788065">
    <property type="protein sequence ID" value="XP_022643800"/>
    <property type="gene ID" value="LOC111243045"/>
</dbReference>
<dbReference type="GO" id="GO:0005783">
    <property type="term" value="C:endoplasmic reticulum"/>
    <property type="evidence" value="ECO:0007669"/>
    <property type="project" value="TreeGrafter"/>
</dbReference>
<evidence type="ECO:0000256" key="1">
    <source>
        <dbReference type="ARBA" id="ARBA00006432"/>
    </source>
</evidence>
<dbReference type="GO" id="GO:0030182">
    <property type="term" value="P:neuron differentiation"/>
    <property type="evidence" value="ECO:0007669"/>
    <property type="project" value="TreeGrafter"/>
</dbReference>
<dbReference type="GO" id="GO:0035336">
    <property type="term" value="P:long-chain fatty-acyl-CoA metabolic process"/>
    <property type="evidence" value="ECO:0007669"/>
    <property type="project" value="TreeGrafter"/>
</dbReference>
<comment type="catalytic activity">
    <reaction evidence="6">
        <text>a long-chain fatty acid + ATP + CoA = a long-chain fatty acyl-CoA + AMP + diphosphate</text>
        <dbReference type="Rhea" id="RHEA:15421"/>
        <dbReference type="ChEBI" id="CHEBI:30616"/>
        <dbReference type="ChEBI" id="CHEBI:33019"/>
        <dbReference type="ChEBI" id="CHEBI:57287"/>
        <dbReference type="ChEBI" id="CHEBI:57560"/>
        <dbReference type="ChEBI" id="CHEBI:83139"/>
        <dbReference type="ChEBI" id="CHEBI:456215"/>
        <dbReference type="EC" id="6.2.1.3"/>
    </reaction>
    <physiologicalReaction direction="left-to-right" evidence="6">
        <dbReference type="Rhea" id="RHEA:15422"/>
    </physiologicalReaction>
</comment>
<dbReference type="EnsemblMetazoa" id="XM_022788066">
    <property type="protein sequence ID" value="XP_022643801"/>
    <property type="gene ID" value="LOC111243045"/>
</dbReference>
<dbReference type="SUPFAM" id="SSF56801">
    <property type="entry name" value="Acetyl-CoA synthetase-like"/>
    <property type="match status" value="1"/>
</dbReference>
<dbReference type="EnsemblMetazoa" id="XM_022788063">
    <property type="protein sequence ID" value="XP_022643798"/>
    <property type="gene ID" value="LOC111243045"/>
</dbReference>
<dbReference type="GO" id="GO:0005886">
    <property type="term" value="C:plasma membrane"/>
    <property type="evidence" value="ECO:0007669"/>
    <property type="project" value="TreeGrafter"/>
</dbReference>
<keyword evidence="4" id="KW-0276">Fatty acid metabolism</keyword>
<reference evidence="9" key="1">
    <citation type="submission" date="2021-01" db="UniProtKB">
        <authorList>
            <consortium name="EnsemblMetazoa"/>
        </authorList>
    </citation>
    <scope>IDENTIFICATION</scope>
</reference>
<dbReference type="PROSITE" id="PS00455">
    <property type="entry name" value="AMP_BINDING"/>
    <property type="match status" value="1"/>
</dbReference>
<evidence type="ECO:0000256" key="5">
    <source>
        <dbReference type="ARBA" id="ARBA00022840"/>
    </source>
</evidence>
<keyword evidence="3" id="KW-0547">Nucleotide-binding</keyword>
<dbReference type="EnsemblMetazoa" id="XM_022788062">
    <property type="protein sequence ID" value="XP_022643797"/>
    <property type="gene ID" value="LOC111243045"/>
</dbReference>
<dbReference type="InterPro" id="IPR045851">
    <property type="entry name" value="AMP-bd_C_sf"/>
</dbReference>
<dbReference type="EnsemblMetazoa" id="XM_022788067">
    <property type="protein sequence ID" value="XP_022643802"/>
    <property type="gene ID" value="LOC111243045"/>
</dbReference>
<dbReference type="EC" id="6.2.1.3" evidence="7"/>
<dbReference type="FunCoup" id="A0A7M7IY17">
    <property type="interactions" value="1251"/>
</dbReference>
<dbReference type="InParanoid" id="A0A7M7IY17"/>